<gene>
    <name evidence="1" type="ORF">HannXRQ_Chr05g0141471</name>
</gene>
<sequence>MKLVLELALEAILVKSSVPAEPPPIESIVLTGGFFPWILSVKGGVEAIERRRSCPVDVELECDIVRGEKSIINMSEIRGLNIGWWQKILGP</sequence>
<evidence type="ECO:0000313" key="1">
    <source>
        <dbReference type="EMBL" id="OTG24872.1"/>
    </source>
</evidence>
<organism evidence="1 2">
    <name type="scientific">Helianthus annuus</name>
    <name type="common">Common sunflower</name>
    <dbReference type="NCBI Taxonomy" id="4232"/>
    <lineage>
        <taxon>Eukaryota</taxon>
        <taxon>Viridiplantae</taxon>
        <taxon>Streptophyta</taxon>
        <taxon>Embryophyta</taxon>
        <taxon>Tracheophyta</taxon>
        <taxon>Spermatophyta</taxon>
        <taxon>Magnoliopsida</taxon>
        <taxon>eudicotyledons</taxon>
        <taxon>Gunneridae</taxon>
        <taxon>Pentapetalae</taxon>
        <taxon>asterids</taxon>
        <taxon>campanulids</taxon>
        <taxon>Asterales</taxon>
        <taxon>Asteraceae</taxon>
        <taxon>Asteroideae</taxon>
        <taxon>Heliantheae alliance</taxon>
        <taxon>Heliantheae</taxon>
        <taxon>Helianthus</taxon>
    </lineage>
</organism>
<accession>A0A251UQ42</accession>
<keyword evidence="2" id="KW-1185">Reference proteome</keyword>
<reference evidence="2" key="1">
    <citation type="journal article" date="2017" name="Nature">
        <title>The sunflower genome provides insights into oil metabolism, flowering and Asterid evolution.</title>
        <authorList>
            <person name="Badouin H."/>
            <person name="Gouzy J."/>
            <person name="Grassa C.J."/>
            <person name="Murat F."/>
            <person name="Staton S.E."/>
            <person name="Cottret L."/>
            <person name="Lelandais-Briere C."/>
            <person name="Owens G.L."/>
            <person name="Carrere S."/>
            <person name="Mayjonade B."/>
            <person name="Legrand L."/>
            <person name="Gill N."/>
            <person name="Kane N.C."/>
            <person name="Bowers J.E."/>
            <person name="Hubner S."/>
            <person name="Bellec A."/>
            <person name="Berard A."/>
            <person name="Berges H."/>
            <person name="Blanchet N."/>
            <person name="Boniface M.C."/>
            <person name="Brunel D."/>
            <person name="Catrice O."/>
            <person name="Chaidir N."/>
            <person name="Claudel C."/>
            <person name="Donnadieu C."/>
            <person name="Faraut T."/>
            <person name="Fievet G."/>
            <person name="Helmstetter N."/>
            <person name="King M."/>
            <person name="Knapp S.J."/>
            <person name="Lai Z."/>
            <person name="Le Paslier M.C."/>
            <person name="Lippi Y."/>
            <person name="Lorenzon L."/>
            <person name="Mandel J.R."/>
            <person name="Marage G."/>
            <person name="Marchand G."/>
            <person name="Marquand E."/>
            <person name="Bret-Mestries E."/>
            <person name="Morien E."/>
            <person name="Nambeesan S."/>
            <person name="Nguyen T."/>
            <person name="Pegot-Espagnet P."/>
            <person name="Pouilly N."/>
            <person name="Raftis F."/>
            <person name="Sallet E."/>
            <person name="Schiex T."/>
            <person name="Thomas J."/>
            <person name="Vandecasteele C."/>
            <person name="Vares D."/>
            <person name="Vear F."/>
            <person name="Vautrin S."/>
            <person name="Crespi M."/>
            <person name="Mangin B."/>
            <person name="Burke J.M."/>
            <person name="Salse J."/>
            <person name="Munos S."/>
            <person name="Vincourt P."/>
            <person name="Rieseberg L.H."/>
            <person name="Langlade N.B."/>
        </authorList>
    </citation>
    <scope>NUCLEOTIDE SEQUENCE [LARGE SCALE GENOMIC DNA]</scope>
    <source>
        <strain evidence="2">cv. SF193</strain>
    </source>
</reference>
<evidence type="ECO:0000313" key="2">
    <source>
        <dbReference type="Proteomes" id="UP000215914"/>
    </source>
</evidence>
<proteinExistence type="predicted"/>
<dbReference type="AlphaFoldDB" id="A0A251UQ42"/>
<dbReference type="Proteomes" id="UP000215914">
    <property type="component" value="Chromosome 5"/>
</dbReference>
<name>A0A251UQ42_HELAN</name>
<protein>
    <submittedName>
        <fullName evidence="1">Uncharacterized protein</fullName>
    </submittedName>
</protein>
<dbReference type="InParanoid" id="A0A251UQ42"/>
<dbReference type="EMBL" id="CM007894">
    <property type="protein sequence ID" value="OTG24872.1"/>
    <property type="molecule type" value="Genomic_DNA"/>
</dbReference>